<proteinExistence type="predicted"/>
<keyword evidence="1" id="KW-1133">Transmembrane helix</keyword>
<organism evidence="2 3">
    <name type="scientific">Symbiobacterium terraclitae</name>
    <dbReference type="NCBI Taxonomy" id="557451"/>
    <lineage>
        <taxon>Bacteria</taxon>
        <taxon>Bacillati</taxon>
        <taxon>Bacillota</taxon>
        <taxon>Clostridia</taxon>
        <taxon>Eubacteriales</taxon>
        <taxon>Symbiobacteriaceae</taxon>
        <taxon>Symbiobacterium</taxon>
    </lineage>
</organism>
<feature type="transmembrane region" description="Helical" evidence="1">
    <location>
        <begin position="44"/>
        <end position="62"/>
    </location>
</feature>
<keyword evidence="3" id="KW-1185">Reference proteome</keyword>
<feature type="transmembrane region" description="Helical" evidence="1">
    <location>
        <begin position="83"/>
        <end position="108"/>
    </location>
</feature>
<protein>
    <recommendedName>
        <fullName evidence="4">Lipoprotein</fullName>
    </recommendedName>
</protein>
<dbReference type="PROSITE" id="PS51257">
    <property type="entry name" value="PROKAR_LIPOPROTEIN"/>
    <property type="match status" value="1"/>
</dbReference>
<dbReference type="Proteomes" id="UP001519289">
    <property type="component" value="Unassembled WGS sequence"/>
</dbReference>
<evidence type="ECO:0000256" key="1">
    <source>
        <dbReference type="SAM" id="Phobius"/>
    </source>
</evidence>
<evidence type="ECO:0000313" key="3">
    <source>
        <dbReference type="Proteomes" id="UP001519289"/>
    </source>
</evidence>
<sequence length="110" mass="11808">MERIVRKVGTAWRGSLLWGALAFLALAACGGLHAWLSGEPAPPVIATWCEWFAALALLPYVFTMGAFGRWGQARAVAPVIHGWRAALVVFALDLLLRAALGLGLTPYYTG</sequence>
<reference evidence="2 3" key="1">
    <citation type="submission" date="2021-03" db="EMBL/GenBank/DDBJ databases">
        <title>Genomic Encyclopedia of Type Strains, Phase IV (KMG-IV): sequencing the most valuable type-strain genomes for metagenomic binning, comparative biology and taxonomic classification.</title>
        <authorList>
            <person name="Goeker M."/>
        </authorList>
    </citation>
    <scope>NUCLEOTIDE SEQUENCE [LARGE SCALE GENOMIC DNA]</scope>
    <source>
        <strain evidence="2 3">DSM 27138</strain>
    </source>
</reference>
<dbReference type="RefSeq" id="WP_209465106.1">
    <property type="nucleotide sequence ID" value="NZ_JAGGLG010000002.1"/>
</dbReference>
<evidence type="ECO:0008006" key="4">
    <source>
        <dbReference type="Google" id="ProtNLM"/>
    </source>
</evidence>
<comment type="caution">
    <text evidence="2">The sequence shown here is derived from an EMBL/GenBank/DDBJ whole genome shotgun (WGS) entry which is preliminary data.</text>
</comment>
<dbReference type="EMBL" id="JAGGLG010000002">
    <property type="protein sequence ID" value="MBP2016950.1"/>
    <property type="molecule type" value="Genomic_DNA"/>
</dbReference>
<gene>
    <name evidence="2" type="ORF">J2Z79_000324</name>
</gene>
<name>A0ABS4JPT5_9FIRM</name>
<keyword evidence="1" id="KW-0472">Membrane</keyword>
<keyword evidence="1" id="KW-0812">Transmembrane</keyword>
<evidence type="ECO:0000313" key="2">
    <source>
        <dbReference type="EMBL" id="MBP2016950.1"/>
    </source>
</evidence>
<accession>A0ABS4JPT5</accession>